<dbReference type="EMBL" id="JACHVY010000005">
    <property type="protein sequence ID" value="MBB2903115.1"/>
    <property type="molecule type" value="Genomic_DNA"/>
</dbReference>
<dbReference type="AlphaFoldDB" id="A0A7W4TQK0"/>
<evidence type="ECO:0000313" key="1">
    <source>
        <dbReference type="EMBL" id="MBB2903115.1"/>
    </source>
</evidence>
<sequence length="172" mass="18866">MADRLHAPGPPHIDGSRLEALLRALDDLEHLEYPAGYDHATTRARFEQLATDLDAAFSCRCDVDRDVQDASHHGRITIPAAATATGEQLVLVLSNFGGLVVCALDNPGAYSDEETDRLVAAEDARRVREVLDRLGLLLVGEDPLWRAYDGAGPLGPHLGGGRTWFERYFDYL</sequence>
<protein>
    <submittedName>
        <fullName evidence="1">Uncharacterized protein</fullName>
    </submittedName>
</protein>
<reference evidence="1 2" key="1">
    <citation type="submission" date="2020-08" db="EMBL/GenBank/DDBJ databases">
        <title>The Agave Microbiome: Exploring the role of microbial communities in plant adaptations to desert environments.</title>
        <authorList>
            <person name="Partida-Martinez L.P."/>
        </authorList>
    </citation>
    <scope>NUCLEOTIDE SEQUENCE [LARGE SCALE GENOMIC DNA]</scope>
    <source>
        <strain evidence="1 2">AS2.23</strain>
    </source>
</reference>
<organism evidence="1 2">
    <name type="scientific">Kineococcus radiotolerans</name>
    <dbReference type="NCBI Taxonomy" id="131568"/>
    <lineage>
        <taxon>Bacteria</taxon>
        <taxon>Bacillati</taxon>
        <taxon>Actinomycetota</taxon>
        <taxon>Actinomycetes</taxon>
        <taxon>Kineosporiales</taxon>
        <taxon>Kineosporiaceae</taxon>
        <taxon>Kineococcus</taxon>
    </lineage>
</organism>
<accession>A0A7W4TQK0</accession>
<name>A0A7W4TQK0_KINRA</name>
<proteinExistence type="predicted"/>
<reference evidence="1 2" key="2">
    <citation type="submission" date="2020-08" db="EMBL/GenBank/DDBJ databases">
        <authorList>
            <person name="Partida-Martinez L."/>
            <person name="Huntemann M."/>
            <person name="Clum A."/>
            <person name="Wang J."/>
            <person name="Palaniappan K."/>
            <person name="Ritter S."/>
            <person name="Chen I.-M."/>
            <person name="Stamatis D."/>
            <person name="Reddy T."/>
            <person name="O'Malley R."/>
            <person name="Daum C."/>
            <person name="Shapiro N."/>
            <person name="Ivanova N."/>
            <person name="Kyrpides N."/>
            <person name="Woyke T."/>
        </authorList>
    </citation>
    <scope>NUCLEOTIDE SEQUENCE [LARGE SCALE GENOMIC DNA]</scope>
    <source>
        <strain evidence="1 2">AS2.23</strain>
    </source>
</reference>
<gene>
    <name evidence="1" type="ORF">FHR75_003957</name>
</gene>
<dbReference type="Proteomes" id="UP000533269">
    <property type="component" value="Unassembled WGS sequence"/>
</dbReference>
<evidence type="ECO:0000313" key="2">
    <source>
        <dbReference type="Proteomes" id="UP000533269"/>
    </source>
</evidence>
<comment type="caution">
    <text evidence="1">The sequence shown here is derived from an EMBL/GenBank/DDBJ whole genome shotgun (WGS) entry which is preliminary data.</text>
</comment>